<keyword evidence="5" id="KW-0378">Hydrolase</keyword>
<dbReference type="CDD" id="cd09274">
    <property type="entry name" value="RNase_HI_RT_Ty3"/>
    <property type="match status" value="1"/>
</dbReference>
<accession>A0A6A4G0D2</accession>
<feature type="domain" description="Integrase zinc-binding" evidence="9">
    <location>
        <begin position="386"/>
        <end position="442"/>
    </location>
</feature>
<evidence type="ECO:0008006" key="12">
    <source>
        <dbReference type="Google" id="ProtNLM"/>
    </source>
</evidence>
<name>A0A6A4G0D2_9STRA</name>
<dbReference type="Gene3D" id="1.10.340.70">
    <property type="match status" value="1"/>
</dbReference>
<evidence type="ECO:0000313" key="10">
    <source>
        <dbReference type="EMBL" id="KAE9353801.1"/>
    </source>
</evidence>
<dbReference type="Gene3D" id="3.10.20.370">
    <property type="match status" value="1"/>
</dbReference>
<evidence type="ECO:0000256" key="3">
    <source>
        <dbReference type="ARBA" id="ARBA00022722"/>
    </source>
</evidence>
<dbReference type="InterPro" id="IPR036397">
    <property type="entry name" value="RNaseH_sf"/>
</dbReference>
<dbReference type="EMBL" id="QXFT01000131">
    <property type="protein sequence ID" value="KAE9353801.1"/>
    <property type="molecule type" value="Genomic_DNA"/>
</dbReference>
<keyword evidence="2" id="KW-0548">Nucleotidyltransferase</keyword>
<dbReference type="Gene3D" id="3.30.420.10">
    <property type="entry name" value="Ribonuclease H-like superfamily/Ribonuclease H"/>
    <property type="match status" value="1"/>
</dbReference>
<dbReference type="PANTHER" id="PTHR37984:SF5">
    <property type="entry name" value="PROTEIN NYNRIN-LIKE"/>
    <property type="match status" value="1"/>
</dbReference>
<dbReference type="FunFam" id="1.10.340.70:FF:000001">
    <property type="entry name" value="Retrovirus-related Pol polyprotein from transposon gypsy-like Protein"/>
    <property type="match status" value="1"/>
</dbReference>
<evidence type="ECO:0000256" key="5">
    <source>
        <dbReference type="ARBA" id="ARBA00022801"/>
    </source>
</evidence>
<dbReference type="GO" id="GO:0003964">
    <property type="term" value="F:RNA-directed DNA polymerase activity"/>
    <property type="evidence" value="ECO:0007669"/>
    <property type="project" value="UniProtKB-KW"/>
</dbReference>
<dbReference type="GO" id="GO:0004519">
    <property type="term" value="F:endonuclease activity"/>
    <property type="evidence" value="ECO:0007669"/>
    <property type="project" value="UniProtKB-KW"/>
</dbReference>
<feature type="region of interest" description="Disordered" evidence="7">
    <location>
        <begin position="252"/>
        <end position="286"/>
    </location>
</feature>
<dbReference type="FunFam" id="3.10.20.370:FF:000001">
    <property type="entry name" value="Retrovirus-related Pol polyprotein from transposon 17.6-like protein"/>
    <property type="match status" value="1"/>
</dbReference>
<organism evidence="10 11">
    <name type="scientific">Phytophthora rubi</name>
    <dbReference type="NCBI Taxonomy" id="129364"/>
    <lineage>
        <taxon>Eukaryota</taxon>
        <taxon>Sar</taxon>
        <taxon>Stramenopiles</taxon>
        <taxon>Oomycota</taxon>
        <taxon>Peronosporomycetes</taxon>
        <taxon>Peronosporales</taxon>
        <taxon>Peronosporaceae</taxon>
        <taxon>Phytophthora</taxon>
    </lineage>
</organism>
<dbReference type="SUPFAM" id="SSF56672">
    <property type="entry name" value="DNA/RNA polymerases"/>
    <property type="match status" value="1"/>
</dbReference>
<dbReference type="FunFam" id="3.30.70.270:FF:000045">
    <property type="entry name" value="Transposon Tf2-7 polyprotein"/>
    <property type="match status" value="1"/>
</dbReference>
<keyword evidence="11" id="KW-1185">Reference proteome</keyword>
<evidence type="ECO:0000259" key="9">
    <source>
        <dbReference type="Pfam" id="PF17921"/>
    </source>
</evidence>
<dbReference type="InterPro" id="IPR043502">
    <property type="entry name" value="DNA/RNA_pol_sf"/>
</dbReference>
<reference evidence="10 11" key="1">
    <citation type="submission" date="2018-08" db="EMBL/GenBank/DDBJ databases">
        <title>Genomic investigation of the strawberry pathogen Phytophthora fragariae indicates pathogenicity is determined by transcriptional variation in three key races.</title>
        <authorList>
            <person name="Adams T.M."/>
            <person name="Armitage A.D."/>
            <person name="Sobczyk M.K."/>
            <person name="Bates H.J."/>
            <person name="Dunwell J.M."/>
            <person name="Nellist C.F."/>
            <person name="Harrison R.J."/>
        </authorList>
    </citation>
    <scope>NUCLEOTIDE SEQUENCE [LARGE SCALE GENOMIC DNA]</scope>
    <source>
        <strain evidence="10 11">SCRP333</strain>
    </source>
</reference>
<dbReference type="InterPro" id="IPR041373">
    <property type="entry name" value="RT_RNaseH"/>
</dbReference>
<dbReference type="Pfam" id="PF17921">
    <property type="entry name" value="Integrase_H2C2"/>
    <property type="match status" value="1"/>
</dbReference>
<evidence type="ECO:0000256" key="2">
    <source>
        <dbReference type="ARBA" id="ARBA00022695"/>
    </source>
</evidence>
<proteinExistence type="predicted"/>
<dbReference type="AlphaFoldDB" id="A0A6A4G0D2"/>
<keyword evidence="6" id="KW-0695">RNA-directed DNA polymerase</keyword>
<keyword evidence="1" id="KW-0808">Transferase</keyword>
<gene>
    <name evidence="10" type="ORF">PR003_g3692</name>
</gene>
<dbReference type="Proteomes" id="UP000434957">
    <property type="component" value="Unassembled WGS sequence"/>
</dbReference>
<dbReference type="PANTHER" id="PTHR37984">
    <property type="entry name" value="PROTEIN CBG26694"/>
    <property type="match status" value="1"/>
</dbReference>
<feature type="compositionally biased region" description="Low complexity" evidence="7">
    <location>
        <begin position="262"/>
        <end position="273"/>
    </location>
</feature>
<protein>
    <recommendedName>
        <fullName evidence="12">Integrase catalytic domain-containing protein</fullName>
    </recommendedName>
</protein>
<dbReference type="InterPro" id="IPR043128">
    <property type="entry name" value="Rev_trsase/Diguanyl_cyclase"/>
</dbReference>
<dbReference type="InterPro" id="IPR050951">
    <property type="entry name" value="Retrovirus_Pol_polyprotein"/>
</dbReference>
<keyword evidence="4" id="KW-0255">Endonuclease</keyword>
<dbReference type="Gene3D" id="3.30.70.270">
    <property type="match status" value="1"/>
</dbReference>
<evidence type="ECO:0000256" key="7">
    <source>
        <dbReference type="SAM" id="MobiDB-lite"/>
    </source>
</evidence>
<evidence type="ECO:0000313" key="11">
    <source>
        <dbReference type="Proteomes" id="UP000434957"/>
    </source>
</evidence>
<comment type="caution">
    <text evidence="10">The sequence shown here is derived from an EMBL/GenBank/DDBJ whole genome shotgun (WGS) entry which is preliminary data.</text>
</comment>
<sequence>MKKCRWGRNQVAFLGHIVTPTGILPNPEKVKAVMNVARPHDLHTVRAFLGLTSYFRRYIPGYADILAPIERLKVKGADFVWNEDCEAAFLQLKRRLVEPPILVYPDSSQRFKLYVDSSRLAVGACLMQTVDGRERVVAYASKLIVGSKKNWIYRTDGTSEIECWGIVWATRKFRCYLDRTEFDLYTDHQALRWVFNENNRTTNAKLTRWAMELSQLRFKVYHKPGTAMGHADGLSRLHSDSICALTIADLLNDDPSPPDEGPVPVGEGSSPGPNNENSTASPTVNDGALNDAVRAAMDALNETASSSVDLFGFDRERFQEEQKRTPWIQALIAFLEDGALALYAQLRVKVLLMVPHYVVKNGMLMRRVHLKARGGPARSLSVPVIPLPFIETVLHYCHSDVFAAHVGQSKTMEKVRKHAYWHGWKKDVIEYVRSCTVCGRGKGYRPWRNGRMQRMPVQELSGPFSLLVVDAIGPLVTTPRGHKYILVFADYFTSFVERLTLGGEETFVSGVTNHIVEVLAKRVKGR</sequence>
<feature type="domain" description="Reverse transcriptase RNase H-like" evidence="8">
    <location>
        <begin position="106"/>
        <end position="215"/>
    </location>
</feature>
<dbReference type="GO" id="GO:0003676">
    <property type="term" value="F:nucleic acid binding"/>
    <property type="evidence" value="ECO:0007669"/>
    <property type="project" value="InterPro"/>
</dbReference>
<dbReference type="Pfam" id="PF17917">
    <property type="entry name" value="RT_RNaseH"/>
    <property type="match status" value="1"/>
</dbReference>
<feature type="compositionally biased region" description="Polar residues" evidence="7">
    <location>
        <begin position="274"/>
        <end position="284"/>
    </location>
</feature>
<keyword evidence="3" id="KW-0540">Nuclease</keyword>
<evidence type="ECO:0000256" key="4">
    <source>
        <dbReference type="ARBA" id="ARBA00022759"/>
    </source>
</evidence>
<evidence type="ECO:0000256" key="1">
    <source>
        <dbReference type="ARBA" id="ARBA00022679"/>
    </source>
</evidence>
<dbReference type="InterPro" id="IPR041588">
    <property type="entry name" value="Integrase_H2C2"/>
</dbReference>
<dbReference type="GO" id="GO:0016787">
    <property type="term" value="F:hydrolase activity"/>
    <property type="evidence" value="ECO:0007669"/>
    <property type="project" value="UniProtKB-KW"/>
</dbReference>
<evidence type="ECO:0000256" key="6">
    <source>
        <dbReference type="ARBA" id="ARBA00022918"/>
    </source>
</evidence>
<evidence type="ECO:0000259" key="8">
    <source>
        <dbReference type="Pfam" id="PF17917"/>
    </source>
</evidence>